<organism evidence="2 3">
    <name type="scientific">Daedalea quercina L-15889</name>
    <dbReference type="NCBI Taxonomy" id="1314783"/>
    <lineage>
        <taxon>Eukaryota</taxon>
        <taxon>Fungi</taxon>
        <taxon>Dikarya</taxon>
        <taxon>Basidiomycota</taxon>
        <taxon>Agaricomycotina</taxon>
        <taxon>Agaricomycetes</taxon>
        <taxon>Polyporales</taxon>
        <taxon>Fomitopsis</taxon>
    </lineage>
</organism>
<reference evidence="2 3" key="1">
    <citation type="journal article" date="2016" name="Mol. Biol. Evol.">
        <title>Comparative Genomics of Early-Diverging Mushroom-Forming Fungi Provides Insights into the Origins of Lignocellulose Decay Capabilities.</title>
        <authorList>
            <person name="Nagy L.G."/>
            <person name="Riley R."/>
            <person name="Tritt A."/>
            <person name="Adam C."/>
            <person name="Daum C."/>
            <person name="Floudas D."/>
            <person name="Sun H."/>
            <person name="Yadav J.S."/>
            <person name="Pangilinan J."/>
            <person name="Larsson K.H."/>
            <person name="Matsuura K."/>
            <person name="Barry K."/>
            <person name="Labutti K."/>
            <person name="Kuo R."/>
            <person name="Ohm R.A."/>
            <person name="Bhattacharya S.S."/>
            <person name="Shirouzu T."/>
            <person name="Yoshinaga Y."/>
            <person name="Martin F.M."/>
            <person name="Grigoriev I.V."/>
            <person name="Hibbett D.S."/>
        </authorList>
    </citation>
    <scope>NUCLEOTIDE SEQUENCE [LARGE SCALE GENOMIC DNA]</scope>
    <source>
        <strain evidence="2 3">L-15889</strain>
    </source>
</reference>
<evidence type="ECO:0000313" key="2">
    <source>
        <dbReference type="EMBL" id="KZT64500.1"/>
    </source>
</evidence>
<gene>
    <name evidence="2" type="ORF">DAEQUDRAFT_607381</name>
</gene>
<dbReference type="EMBL" id="KV429127">
    <property type="protein sequence ID" value="KZT64500.1"/>
    <property type="molecule type" value="Genomic_DNA"/>
</dbReference>
<protein>
    <submittedName>
        <fullName evidence="2">Uncharacterized protein</fullName>
    </submittedName>
</protein>
<dbReference type="AlphaFoldDB" id="A0A165LJK9"/>
<name>A0A165LJK9_9APHY</name>
<evidence type="ECO:0000313" key="3">
    <source>
        <dbReference type="Proteomes" id="UP000076727"/>
    </source>
</evidence>
<evidence type="ECO:0000256" key="1">
    <source>
        <dbReference type="SAM" id="MobiDB-lite"/>
    </source>
</evidence>
<keyword evidence="3" id="KW-1185">Reference proteome</keyword>
<sequence>MFWVGWLAATVGQSRSKAFIGNIALSFVSPRNTSLSPTRRPSRRYTVTPGAASRRLSHGDTTSFESGFAIPNGFTGSRKRAVHMRKQCVQTHMFVPQSIPVVEPISHANVAGLISMNVSPSTI</sequence>
<feature type="region of interest" description="Disordered" evidence="1">
    <location>
        <begin position="32"/>
        <end position="59"/>
    </location>
</feature>
<feature type="compositionally biased region" description="Low complexity" evidence="1">
    <location>
        <begin position="32"/>
        <end position="49"/>
    </location>
</feature>
<dbReference type="Proteomes" id="UP000076727">
    <property type="component" value="Unassembled WGS sequence"/>
</dbReference>
<accession>A0A165LJK9</accession>
<proteinExistence type="predicted"/>